<accession>A0ACC0BWL8</accession>
<evidence type="ECO:0000313" key="2">
    <source>
        <dbReference type="Proteomes" id="UP001060085"/>
    </source>
</evidence>
<reference evidence="2" key="1">
    <citation type="journal article" date="2023" name="Nat. Plants">
        <title>Single-cell RNA sequencing provides a high-resolution roadmap for understanding the multicellular compartmentation of specialized metabolism.</title>
        <authorList>
            <person name="Sun S."/>
            <person name="Shen X."/>
            <person name="Li Y."/>
            <person name="Li Y."/>
            <person name="Wang S."/>
            <person name="Li R."/>
            <person name="Zhang H."/>
            <person name="Shen G."/>
            <person name="Guo B."/>
            <person name="Wei J."/>
            <person name="Xu J."/>
            <person name="St-Pierre B."/>
            <person name="Chen S."/>
            <person name="Sun C."/>
        </authorList>
    </citation>
    <scope>NUCLEOTIDE SEQUENCE [LARGE SCALE GENOMIC DNA]</scope>
</reference>
<evidence type="ECO:0000313" key="1">
    <source>
        <dbReference type="EMBL" id="KAI5676976.1"/>
    </source>
</evidence>
<organism evidence="1 2">
    <name type="scientific">Catharanthus roseus</name>
    <name type="common">Madagascar periwinkle</name>
    <name type="synonym">Vinca rosea</name>
    <dbReference type="NCBI Taxonomy" id="4058"/>
    <lineage>
        <taxon>Eukaryota</taxon>
        <taxon>Viridiplantae</taxon>
        <taxon>Streptophyta</taxon>
        <taxon>Embryophyta</taxon>
        <taxon>Tracheophyta</taxon>
        <taxon>Spermatophyta</taxon>
        <taxon>Magnoliopsida</taxon>
        <taxon>eudicotyledons</taxon>
        <taxon>Gunneridae</taxon>
        <taxon>Pentapetalae</taxon>
        <taxon>asterids</taxon>
        <taxon>lamiids</taxon>
        <taxon>Gentianales</taxon>
        <taxon>Apocynaceae</taxon>
        <taxon>Rauvolfioideae</taxon>
        <taxon>Vinceae</taxon>
        <taxon>Catharanthinae</taxon>
        <taxon>Catharanthus</taxon>
    </lineage>
</organism>
<comment type="caution">
    <text evidence="1">The sequence shown here is derived from an EMBL/GenBank/DDBJ whole genome shotgun (WGS) entry which is preliminary data.</text>
</comment>
<name>A0ACC0BWL8_CATRO</name>
<protein>
    <submittedName>
        <fullName evidence="1">Uncharacterized protein</fullName>
    </submittedName>
</protein>
<keyword evidence="2" id="KW-1185">Reference proteome</keyword>
<sequence>MEGQRYDRGDGYRLFHLLEAFYSQKQGSLSIDEYHTRLKILWDEILMLRPIPLCTCQPQPACTFEVLKKVRENVYSEQVLKFVKGLNDSYESIRSMVLMKVPLPGMNSVCNMVINHERQQTCGHNQSVPQIMCAKRDNASIAHVNAMNFQQKHNSGNKRFNGERKMFYRTYCSNSGHIIERCYKKIHGYPPNHKFKGKTGGNFGTTCSGGFGNASNGYNQMTNVGNHSFPKSVATVNMVANGVKYKPDRSVERYKARLVVKGDILVISSNQDDIATVKQTSHDLFKINYLGGASFNTSIENI</sequence>
<gene>
    <name evidence="1" type="ORF">M9H77_07926</name>
</gene>
<dbReference type="Proteomes" id="UP001060085">
    <property type="component" value="Linkage Group LG02"/>
</dbReference>
<proteinExistence type="predicted"/>
<dbReference type="EMBL" id="CM044702">
    <property type="protein sequence ID" value="KAI5676976.1"/>
    <property type="molecule type" value="Genomic_DNA"/>
</dbReference>